<keyword evidence="2" id="KW-1185">Reference proteome</keyword>
<sequence length="61" mass="6456">MRRLGTLLVSVSGLSGTTYPPGTTVSISGRGSAVDGFVNGDWLPLAWWEFSEGRTEDAPEA</sequence>
<evidence type="ECO:0008006" key="3">
    <source>
        <dbReference type="Google" id="ProtNLM"/>
    </source>
</evidence>
<organism evidence="1 2">
    <name type="scientific">Streptomyces ureilyticus</name>
    <dbReference type="NCBI Taxonomy" id="1775131"/>
    <lineage>
        <taxon>Bacteria</taxon>
        <taxon>Bacillati</taxon>
        <taxon>Actinomycetota</taxon>
        <taxon>Actinomycetes</taxon>
        <taxon>Kitasatosporales</taxon>
        <taxon>Streptomycetaceae</taxon>
        <taxon>Streptomyces</taxon>
    </lineage>
</organism>
<reference evidence="1 2" key="1">
    <citation type="submission" date="2020-02" db="EMBL/GenBank/DDBJ databases">
        <title>Whole-genome analyses of novel actinobacteria.</title>
        <authorList>
            <person name="Sahin N."/>
            <person name="Tokatli A."/>
        </authorList>
    </citation>
    <scope>NUCLEOTIDE SEQUENCE [LARGE SCALE GENOMIC DNA]</scope>
    <source>
        <strain evidence="1 2">YC419</strain>
    </source>
</reference>
<proteinExistence type="predicted"/>
<dbReference type="Proteomes" id="UP001518140">
    <property type="component" value="Unassembled WGS sequence"/>
</dbReference>
<dbReference type="RefSeq" id="WP_165342413.1">
    <property type="nucleotide sequence ID" value="NZ_JAAKZX010000106.1"/>
</dbReference>
<comment type="caution">
    <text evidence="1">The sequence shown here is derived from an EMBL/GenBank/DDBJ whole genome shotgun (WGS) entry which is preliminary data.</text>
</comment>
<dbReference type="EMBL" id="JAAKZX010000106">
    <property type="protein sequence ID" value="NGO45865.1"/>
    <property type="molecule type" value="Genomic_DNA"/>
</dbReference>
<evidence type="ECO:0000313" key="1">
    <source>
        <dbReference type="EMBL" id="NGO45865.1"/>
    </source>
</evidence>
<accession>A0ABX0DVB5</accession>
<gene>
    <name evidence="1" type="ORF">G6048_28260</name>
</gene>
<protein>
    <recommendedName>
        <fullName evidence="3">Secreted protein</fullName>
    </recommendedName>
</protein>
<evidence type="ECO:0000313" key="2">
    <source>
        <dbReference type="Proteomes" id="UP001518140"/>
    </source>
</evidence>
<name>A0ABX0DVB5_9ACTN</name>